<keyword evidence="6 12" id="KW-0812">Transmembrane</keyword>
<feature type="transmembrane region" description="Helical" evidence="12">
    <location>
        <begin position="46"/>
        <end position="68"/>
    </location>
</feature>
<keyword evidence="15" id="KW-1185">Reference proteome</keyword>
<dbReference type="InterPro" id="IPR011577">
    <property type="entry name" value="Cyt_b561_bac/Ni-Hgenase"/>
</dbReference>
<dbReference type="Gene3D" id="1.20.950.20">
    <property type="entry name" value="Transmembrane di-heme cytochromes, Chain C"/>
    <property type="match status" value="1"/>
</dbReference>
<evidence type="ECO:0000256" key="6">
    <source>
        <dbReference type="ARBA" id="ARBA00022692"/>
    </source>
</evidence>
<evidence type="ECO:0000256" key="11">
    <source>
        <dbReference type="ARBA" id="ARBA00023136"/>
    </source>
</evidence>
<dbReference type="InterPro" id="IPR051542">
    <property type="entry name" value="Hydrogenase_cytochrome"/>
</dbReference>
<evidence type="ECO:0000256" key="8">
    <source>
        <dbReference type="ARBA" id="ARBA00022982"/>
    </source>
</evidence>
<evidence type="ECO:0000256" key="12">
    <source>
        <dbReference type="SAM" id="Phobius"/>
    </source>
</evidence>
<dbReference type="GO" id="GO:0022904">
    <property type="term" value="P:respiratory electron transport chain"/>
    <property type="evidence" value="ECO:0007669"/>
    <property type="project" value="InterPro"/>
</dbReference>
<comment type="similarity">
    <text evidence="2">Belongs to the HupC/HyaC/HydC family.</text>
</comment>
<evidence type="ECO:0000256" key="9">
    <source>
        <dbReference type="ARBA" id="ARBA00022989"/>
    </source>
</evidence>
<accession>A0A1G8AFX5</accession>
<dbReference type="RefSeq" id="WP_091935824.1">
    <property type="nucleotide sequence ID" value="NZ_FNCY01000004.1"/>
</dbReference>
<dbReference type="Pfam" id="PF01292">
    <property type="entry name" value="Ni_hydr_CYTB"/>
    <property type="match status" value="1"/>
</dbReference>
<keyword evidence="7" id="KW-0479">Metal-binding</keyword>
<dbReference type="STRING" id="83767.SAMN05660652_01373"/>
<evidence type="ECO:0000313" key="14">
    <source>
        <dbReference type="EMBL" id="SDH19828.1"/>
    </source>
</evidence>
<evidence type="ECO:0000256" key="5">
    <source>
        <dbReference type="ARBA" id="ARBA00022617"/>
    </source>
</evidence>
<dbReference type="EMBL" id="FNCY01000004">
    <property type="protein sequence ID" value="SDH19828.1"/>
    <property type="molecule type" value="Genomic_DNA"/>
</dbReference>
<evidence type="ECO:0000259" key="13">
    <source>
        <dbReference type="Pfam" id="PF01292"/>
    </source>
</evidence>
<dbReference type="GO" id="GO:0009055">
    <property type="term" value="F:electron transfer activity"/>
    <property type="evidence" value="ECO:0007669"/>
    <property type="project" value="InterPro"/>
</dbReference>
<keyword evidence="9 12" id="KW-1133">Transmembrane helix</keyword>
<name>A0A1G8AFX5_9RHOO</name>
<dbReference type="PANTHER" id="PTHR30485:SF1">
    <property type="entry name" value="CYTOCHROME YDHU-RELATED"/>
    <property type="match status" value="1"/>
</dbReference>
<keyword evidence="5" id="KW-0349">Heme</keyword>
<keyword evidence="10" id="KW-0408">Iron</keyword>
<dbReference type="Proteomes" id="UP000198607">
    <property type="component" value="Unassembled WGS sequence"/>
</dbReference>
<gene>
    <name evidence="14" type="ORF">SAMN05660652_01373</name>
</gene>
<keyword evidence="8" id="KW-0249">Electron transport</keyword>
<proteinExistence type="inferred from homology"/>
<dbReference type="InterPro" id="IPR000516">
    <property type="entry name" value="Ni-dep_Hydgase_cyt-B"/>
</dbReference>
<evidence type="ECO:0000256" key="3">
    <source>
        <dbReference type="ARBA" id="ARBA00022448"/>
    </source>
</evidence>
<reference evidence="14 15" key="1">
    <citation type="submission" date="2016-10" db="EMBL/GenBank/DDBJ databases">
        <authorList>
            <person name="de Groot N.N."/>
        </authorList>
    </citation>
    <scope>NUCLEOTIDE SEQUENCE [LARGE SCALE GENOMIC DNA]</scope>
    <source>
        <strain evidence="14 15">DSM 5885</strain>
    </source>
</reference>
<dbReference type="GO" id="GO:0005886">
    <property type="term" value="C:plasma membrane"/>
    <property type="evidence" value="ECO:0007669"/>
    <property type="project" value="UniProtKB-SubCell"/>
</dbReference>
<evidence type="ECO:0000256" key="10">
    <source>
        <dbReference type="ARBA" id="ARBA00023004"/>
    </source>
</evidence>
<keyword evidence="11 12" id="KW-0472">Membrane</keyword>
<organism evidence="14 15">
    <name type="scientific">Propionivibrio dicarboxylicus</name>
    <dbReference type="NCBI Taxonomy" id="83767"/>
    <lineage>
        <taxon>Bacteria</taxon>
        <taxon>Pseudomonadati</taxon>
        <taxon>Pseudomonadota</taxon>
        <taxon>Betaproteobacteria</taxon>
        <taxon>Rhodocyclales</taxon>
        <taxon>Rhodocyclaceae</taxon>
        <taxon>Propionivibrio</taxon>
    </lineage>
</organism>
<feature type="transmembrane region" description="Helical" evidence="12">
    <location>
        <begin position="116"/>
        <end position="139"/>
    </location>
</feature>
<dbReference type="PANTHER" id="PTHR30485">
    <property type="entry name" value="NI/FE-HYDROGENASE 1 B-TYPE CYTOCHROME SUBUNIT"/>
    <property type="match status" value="1"/>
</dbReference>
<dbReference type="SUPFAM" id="SSF81342">
    <property type="entry name" value="Transmembrane di-heme cytochromes"/>
    <property type="match status" value="1"/>
</dbReference>
<dbReference type="AlphaFoldDB" id="A0A1G8AFX5"/>
<feature type="transmembrane region" description="Helical" evidence="12">
    <location>
        <begin position="20"/>
        <end position="40"/>
    </location>
</feature>
<keyword evidence="4" id="KW-1003">Cell membrane</keyword>
<feature type="domain" description="Cytochrome b561 bacterial/Ni-hydrogenase" evidence="13">
    <location>
        <begin position="9"/>
        <end position="193"/>
    </location>
</feature>
<dbReference type="GO" id="GO:0020037">
    <property type="term" value="F:heme binding"/>
    <property type="evidence" value="ECO:0007669"/>
    <property type="project" value="TreeGrafter"/>
</dbReference>
<comment type="subcellular location">
    <subcellularLocation>
        <location evidence="1">Cell membrane</location>
        <topology evidence="1">Multi-pass membrane protein</topology>
    </subcellularLocation>
</comment>
<keyword evidence="3" id="KW-0813">Transport</keyword>
<sequence length="206" mass="23703">MSERIYLFKGFERFWHWSQAALIMFMLLTGFEIHGSYALFGFAKAVSYHSFAAWALVGLWVFAIFWHFTTGEWRHYIPTTDKMIAVARFYSSGIFRNEPHPFKPSASNKHNPLQRLTYLGILVFVSPLIWITGWLYLFYNDWAAWGLTNLSLDWVATGHTVGAFLMLAFLVSHLYLATTGHTPLAHIKAMITGWEDVDHGHAPREG</sequence>
<dbReference type="OrthoDB" id="197262at2"/>
<protein>
    <submittedName>
        <fullName evidence="14">Thiosulfate reductase cytochrome b subunit</fullName>
    </submittedName>
</protein>
<evidence type="ECO:0000313" key="15">
    <source>
        <dbReference type="Proteomes" id="UP000198607"/>
    </source>
</evidence>
<dbReference type="GO" id="GO:0005506">
    <property type="term" value="F:iron ion binding"/>
    <property type="evidence" value="ECO:0007669"/>
    <property type="project" value="InterPro"/>
</dbReference>
<evidence type="ECO:0000256" key="7">
    <source>
        <dbReference type="ARBA" id="ARBA00022723"/>
    </source>
</evidence>
<feature type="transmembrane region" description="Helical" evidence="12">
    <location>
        <begin position="159"/>
        <end position="178"/>
    </location>
</feature>
<evidence type="ECO:0000256" key="2">
    <source>
        <dbReference type="ARBA" id="ARBA00008622"/>
    </source>
</evidence>
<dbReference type="PRINTS" id="PR00161">
    <property type="entry name" value="NIHGNASECYTB"/>
</dbReference>
<dbReference type="InterPro" id="IPR016174">
    <property type="entry name" value="Di-haem_cyt_TM"/>
</dbReference>
<evidence type="ECO:0000256" key="4">
    <source>
        <dbReference type="ARBA" id="ARBA00022475"/>
    </source>
</evidence>
<evidence type="ECO:0000256" key="1">
    <source>
        <dbReference type="ARBA" id="ARBA00004651"/>
    </source>
</evidence>